<organism evidence="3 4">
    <name type="scientific">Lachnellula cervina</name>
    <dbReference type="NCBI Taxonomy" id="1316786"/>
    <lineage>
        <taxon>Eukaryota</taxon>
        <taxon>Fungi</taxon>
        <taxon>Dikarya</taxon>
        <taxon>Ascomycota</taxon>
        <taxon>Pezizomycotina</taxon>
        <taxon>Leotiomycetes</taxon>
        <taxon>Helotiales</taxon>
        <taxon>Lachnaceae</taxon>
        <taxon>Lachnellula</taxon>
    </lineage>
</organism>
<accession>A0A7D8Z411</accession>
<gene>
    <name evidence="3" type="ORF">LCER1_G007748</name>
</gene>
<comment type="caution">
    <text evidence="3">The sequence shown here is derived from an EMBL/GenBank/DDBJ whole genome shotgun (WGS) entry which is preliminary data.</text>
</comment>
<dbReference type="InterPro" id="IPR001202">
    <property type="entry name" value="WW_dom"/>
</dbReference>
<dbReference type="Proteomes" id="UP000481288">
    <property type="component" value="Unassembled WGS sequence"/>
</dbReference>
<feature type="domain" description="WW" evidence="2">
    <location>
        <begin position="18"/>
        <end position="43"/>
    </location>
</feature>
<dbReference type="EMBL" id="QGMG01000722">
    <property type="protein sequence ID" value="TVY51841.1"/>
    <property type="molecule type" value="Genomic_DNA"/>
</dbReference>
<sequence>MANTSTSYDLGLLKGNTWRQWADASGMAYYQNLVTQVTTFELPAGWEDVAGDAWLRDPTKTWPQWNNERTGRARLSDPSPPPPTTYLTDPFVKARISVLERTPEILEPMCRRLMDGILQWIFTSNEGFSVFLEAMALDMHPDVSVFRVLVRPGGSLYEYDFLLGETKVPGTSWETFAAHLHKVCASCDNDTRNVYGMLQIGFEVQFYKHEDYQFEAIGDRMHLVTDVDKFIAWTRHLKTHPMPFVDH</sequence>
<evidence type="ECO:0000313" key="3">
    <source>
        <dbReference type="EMBL" id="TVY51841.1"/>
    </source>
</evidence>
<feature type="region of interest" description="Disordered" evidence="1">
    <location>
        <begin position="60"/>
        <end position="84"/>
    </location>
</feature>
<dbReference type="InterPro" id="IPR036020">
    <property type="entry name" value="WW_dom_sf"/>
</dbReference>
<keyword evidence="4" id="KW-1185">Reference proteome</keyword>
<evidence type="ECO:0000313" key="4">
    <source>
        <dbReference type="Proteomes" id="UP000481288"/>
    </source>
</evidence>
<name>A0A7D8Z411_9HELO</name>
<dbReference type="AlphaFoldDB" id="A0A7D8Z411"/>
<reference evidence="3 4" key="1">
    <citation type="submission" date="2018-05" db="EMBL/GenBank/DDBJ databases">
        <title>Whole genome sequencing for identification of molecular markers to develop diagnostic detection tools for the regulated plant pathogen Lachnellula willkommii.</title>
        <authorList>
            <person name="Giroux E."/>
            <person name="Bilodeau G."/>
        </authorList>
    </citation>
    <scope>NUCLEOTIDE SEQUENCE [LARGE SCALE GENOMIC DNA]</scope>
    <source>
        <strain evidence="3 4">CBS 625.97</strain>
    </source>
</reference>
<dbReference type="PROSITE" id="PS01159">
    <property type="entry name" value="WW_DOMAIN_1"/>
    <property type="match status" value="1"/>
</dbReference>
<dbReference type="SUPFAM" id="SSF51045">
    <property type="entry name" value="WW domain"/>
    <property type="match status" value="1"/>
</dbReference>
<evidence type="ECO:0000259" key="2">
    <source>
        <dbReference type="PROSITE" id="PS01159"/>
    </source>
</evidence>
<protein>
    <recommendedName>
        <fullName evidence="2">WW domain-containing protein</fullName>
    </recommendedName>
</protein>
<dbReference type="OrthoDB" id="5092031at2759"/>
<proteinExistence type="predicted"/>
<evidence type="ECO:0000256" key="1">
    <source>
        <dbReference type="SAM" id="MobiDB-lite"/>
    </source>
</evidence>